<comment type="caution">
    <text evidence="1">The sequence shown here is derived from an EMBL/GenBank/DDBJ whole genome shotgun (WGS) entry which is preliminary data.</text>
</comment>
<proteinExistence type="predicted"/>
<name>A0A2V0RA65_9ZZZZ</name>
<protein>
    <submittedName>
        <fullName evidence="1">Uncharacterized protein</fullName>
    </submittedName>
</protein>
<dbReference type="EMBL" id="BDQA01000776">
    <property type="protein sequence ID" value="GBH22213.1"/>
    <property type="molecule type" value="Genomic_RNA"/>
</dbReference>
<evidence type="ECO:0000313" key="1">
    <source>
        <dbReference type="EMBL" id="GBH22213.1"/>
    </source>
</evidence>
<dbReference type="AlphaFoldDB" id="A0A2V0RA65"/>
<reference evidence="1" key="1">
    <citation type="submission" date="2017-04" db="EMBL/GenBank/DDBJ databases">
        <title>Unveiling RNA virosphere associated with marine microorganisms.</title>
        <authorList>
            <person name="Urayama S."/>
            <person name="Takaki Y."/>
            <person name="Nishi S."/>
            <person name="Yoshida Y."/>
            <person name="Deguchi S."/>
            <person name="Takai K."/>
            <person name="Nunoura T."/>
        </authorList>
    </citation>
    <scope>NUCLEOTIDE SEQUENCE</scope>
</reference>
<sequence length="197" mass="22130">MNVYESTENQVVALDLPIEYGHVYHADDRSAVDNRGLYFVRQQVLLNLGVADYLSVPLTGYSEQGSDCSAMTAGEPFSRVTQAAVGLRNGQTMLELALDPADHVCPSQDARWARRPMTENERNALREAGMDQVMEEHFPHAVYSEIANAVYFDQDGLIRVCSREWSTTSVLPPFRWVTDRHVEVETLDSEGETVTFV</sequence>
<organism evidence="1">
    <name type="scientific">viral metagenome</name>
    <dbReference type="NCBI Taxonomy" id="1070528"/>
    <lineage>
        <taxon>unclassified sequences</taxon>
        <taxon>metagenomes</taxon>
        <taxon>organismal metagenomes</taxon>
    </lineage>
</organism>
<accession>A0A2V0RA65</accession>